<keyword evidence="2" id="KW-1185">Reference proteome</keyword>
<sequence length="121" mass="13399">MLVGFAGASGTPSYGIQTSTGQLFLKLMPFCNGTSYHSGIRDMLRWCSKLVVQKTLSVDIIMDSFYIQFKSAVPPAYIFSAKVSIILFIHGNNSLTKDEHDYNSHCQSSFSQTSYVLLLVS</sequence>
<organism evidence="1 2">
    <name type="scientific">Ambrosiozyma monospora</name>
    <name type="common">Yeast</name>
    <name type="synonym">Endomycopsis monosporus</name>
    <dbReference type="NCBI Taxonomy" id="43982"/>
    <lineage>
        <taxon>Eukaryota</taxon>
        <taxon>Fungi</taxon>
        <taxon>Dikarya</taxon>
        <taxon>Ascomycota</taxon>
        <taxon>Saccharomycotina</taxon>
        <taxon>Pichiomycetes</taxon>
        <taxon>Pichiales</taxon>
        <taxon>Pichiaceae</taxon>
        <taxon>Ambrosiozyma</taxon>
    </lineage>
</organism>
<evidence type="ECO:0000313" key="2">
    <source>
        <dbReference type="Proteomes" id="UP001165063"/>
    </source>
</evidence>
<comment type="caution">
    <text evidence="1">The sequence shown here is derived from an EMBL/GenBank/DDBJ whole genome shotgun (WGS) entry which is preliminary data.</text>
</comment>
<accession>A0A9W7DEQ9</accession>
<dbReference type="AlphaFoldDB" id="A0A9W7DEQ9"/>
<gene>
    <name evidence="1" type="ORF">Amon01_000240500</name>
</gene>
<evidence type="ECO:0000313" key="1">
    <source>
        <dbReference type="EMBL" id="GMG21983.1"/>
    </source>
</evidence>
<dbReference type="EMBL" id="BSXU01000870">
    <property type="protein sequence ID" value="GMG21983.1"/>
    <property type="molecule type" value="Genomic_DNA"/>
</dbReference>
<proteinExistence type="predicted"/>
<name>A0A9W7DEQ9_AMBMO</name>
<protein>
    <submittedName>
        <fullName evidence="1">Unnamed protein product</fullName>
    </submittedName>
</protein>
<dbReference type="Proteomes" id="UP001165063">
    <property type="component" value="Unassembled WGS sequence"/>
</dbReference>
<reference evidence="1" key="1">
    <citation type="submission" date="2023-04" db="EMBL/GenBank/DDBJ databases">
        <title>Ambrosiozyma monospora NBRC 1965.</title>
        <authorList>
            <person name="Ichikawa N."/>
            <person name="Sato H."/>
            <person name="Tonouchi N."/>
        </authorList>
    </citation>
    <scope>NUCLEOTIDE SEQUENCE</scope>
    <source>
        <strain evidence="1">NBRC 1965</strain>
    </source>
</reference>